<dbReference type="InterPro" id="IPR029063">
    <property type="entry name" value="SAM-dependent_MTases_sf"/>
</dbReference>
<feature type="domain" description="Methyltransferase small" evidence="6">
    <location>
        <begin position="62"/>
        <end position="161"/>
    </location>
</feature>
<dbReference type="AlphaFoldDB" id="A0AA37XCP7"/>
<dbReference type="EC" id="2.1.1.297" evidence="1"/>
<keyword evidence="8" id="KW-1185">Reference proteome</keyword>
<protein>
    <recommendedName>
        <fullName evidence="1">peptide chain release factor N(5)-glutamine methyltransferase</fullName>
        <ecNumber evidence="1">2.1.1.297</ecNumber>
    </recommendedName>
</protein>
<evidence type="ECO:0000313" key="7">
    <source>
        <dbReference type="EMBL" id="GMA28592.1"/>
    </source>
</evidence>
<proteinExistence type="predicted"/>
<dbReference type="InterPro" id="IPR050320">
    <property type="entry name" value="N5-glutamine_MTase"/>
</dbReference>
<gene>
    <name evidence="7" type="ORF">GCM10025874_18450</name>
</gene>
<dbReference type="Proteomes" id="UP001157160">
    <property type="component" value="Unassembled WGS sequence"/>
</dbReference>
<dbReference type="NCBIfam" id="TIGR00536">
    <property type="entry name" value="hemK_fam"/>
    <property type="match status" value="1"/>
</dbReference>
<dbReference type="GO" id="GO:0032259">
    <property type="term" value="P:methylation"/>
    <property type="evidence" value="ECO:0007669"/>
    <property type="project" value="UniProtKB-KW"/>
</dbReference>
<dbReference type="Gene3D" id="1.10.8.10">
    <property type="entry name" value="DNA helicase RuvA subunit, C-terminal domain"/>
    <property type="match status" value="1"/>
</dbReference>
<dbReference type="PANTHER" id="PTHR18895:SF74">
    <property type="entry name" value="MTRF1L RELEASE FACTOR GLUTAMINE METHYLTRANSFERASE"/>
    <property type="match status" value="1"/>
</dbReference>
<dbReference type="SUPFAM" id="SSF53335">
    <property type="entry name" value="S-adenosyl-L-methionine-dependent methyltransferases"/>
    <property type="match status" value="1"/>
</dbReference>
<dbReference type="NCBIfam" id="TIGR03704">
    <property type="entry name" value="PrmC_rel_meth"/>
    <property type="match status" value="1"/>
</dbReference>
<evidence type="ECO:0000256" key="4">
    <source>
        <dbReference type="ARBA" id="ARBA00022691"/>
    </source>
</evidence>
<evidence type="ECO:0000256" key="5">
    <source>
        <dbReference type="ARBA" id="ARBA00048391"/>
    </source>
</evidence>
<evidence type="ECO:0000259" key="6">
    <source>
        <dbReference type="Pfam" id="PF05175"/>
    </source>
</evidence>
<dbReference type="InterPro" id="IPR004556">
    <property type="entry name" value="HemK-like"/>
</dbReference>
<sequence length="244" mass="25614">MDLVQRLRAAGCVLAEDEAALLLASTDDPEQLEERIRRRVGGEPLEQVLGWAAFMGLRLHLEPGVFVPRHRSEALVREAAALVPPGGAVLDLCCGTGALGAALAALVPGLRHVAADLDPAAVRCARRNAPGEVHEGDLFDALPHPLRFDVIIANAPYVPSAAVALLPAEFRDHERRAALDGGDDGLDLQRRVIAEAPAWLVPGGALLVETSAEQEPATLALMASAGLAAGSRHLFETTVAIGRA</sequence>
<evidence type="ECO:0000256" key="2">
    <source>
        <dbReference type="ARBA" id="ARBA00022603"/>
    </source>
</evidence>
<dbReference type="Gene3D" id="3.40.50.150">
    <property type="entry name" value="Vaccinia Virus protein VP39"/>
    <property type="match status" value="1"/>
</dbReference>
<dbReference type="CDD" id="cd02440">
    <property type="entry name" value="AdoMet_MTases"/>
    <property type="match status" value="1"/>
</dbReference>
<reference evidence="7 8" key="1">
    <citation type="journal article" date="2014" name="Int. J. Syst. Evol. Microbiol.">
        <title>Complete genome sequence of Corynebacterium casei LMG S-19264T (=DSM 44701T), isolated from a smear-ripened cheese.</title>
        <authorList>
            <consortium name="US DOE Joint Genome Institute (JGI-PGF)"/>
            <person name="Walter F."/>
            <person name="Albersmeier A."/>
            <person name="Kalinowski J."/>
            <person name="Ruckert C."/>
        </authorList>
    </citation>
    <scope>NUCLEOTIDE SEQUENCE [LARGE SCALE GENOMIC DNA]</scope>
    <source>
        <strain evidence="7 8">NBRC 112289</strain>
    </source>
</reference>
<keyword evidence="3" id="KW-0808">Transferase</keyword>
<name>A0AA37XCP7_9MICO</name>
<keyword evidence="4" id="KW-0949">S-adenosyl-L-methionine</keyword>
<evidence type="ECO:0000256" key="3">
    <source>
        <dbReference type="ARBA" id="ARBA00022679"/>
    </source>
</evidence>
<organism evidence="7 8">
    <name type="scientific">Arenivirga flava</name>
    <dbReference type="NCBI Taxonomy" id="1930060"/>
    <lineage>
        <taxon>Bacteria</taxon>
        <taxon>Bacillati</taxon>
        <taxon>Actinomycetota</taxon>
        <taxon>Actinomycetes</taxon>
        <taxon>Micrococcales</taxon>
        <taxon>Microbacteriaceae</taxon>
        <taxon>Arenivirga</taxon>
    </lineage>
</organism>
<comment type="catalytic activity">
    <reaction evidence="5">
        <text>L-glutaminyl-[peptide chain release factor] + S-adenosyl-L-methionine = N(5)-methyl-L-glutaminyl-[peptide chain release factor] + S-adenosyl-L-homocysteine + H(+)</text>
        <dbReference type="Rhea" id="RHEA:42896"/>
        <dbReference type="Rhea" id="RHEA-COMP:10271"/>
        <dbReference type="Rhea" id="RHEA-COMP:10272"/>
        <dbReference type="ChEBI" id="CHEBI:15378"/>
        <dbReference type="ChEBI" id="CHEBI:30011"/>
        <dbReference type="ChEBI" id="CHEBI:57856"/>
        <dbReference type="ChEBI" id="CHEBI:59789"/>
        <dbReference type="ChEBI" id="CHEBI:61891"/>
        <dbReference type="EC" id="2.1.1.297"/>
    </reaction>
</comment>
<dbReference type="RefSeq" id="WP_284231911.1">
    <property type="nucleotide sequence ID" value="NZ_BSUL01000001.1"/>
</dbReference>
<dbReference type="GO" id="GO:0102559">
    <property type="term" value="F:peptide chain release factor N(5)-glutamine methyltransferase activity"/>
    <property type="evidence" value="ECO:0007669"/>
    <property type="project" value="UniProtKB-EC"/>
</dbReference>
<dbReference type="PANTHER" id="PTHR18895">
    <property type="entry name" value="HEMK METHYLTRANSFERASE"/>
    <property type="match status" value="1"/>
</dbReference>
<keyword evidence="2 7" id="KW-0489">Methyltransferase</keyword>
<dbReference type="Pfam" id="PF05175">
    <property type="entry name" value="MTS"/>
    <property type="match status" value="1"/>
</dbReference>
<dbReference type="InterPro" id="IPR007848">
    <property type="entry name" value="Small_mtfrase_dom"/>
</dbReference>
<dbReference type="InterPro" id="IPR022446">
    <property type="entry name" value="MeTrfrase_put"/>
</dbReference>
<comment type="caution">
    <text evidence="7">The sequence shown here is derived from an EMBL/GenBank/DDBJ whole genome shotgun (WGS) entry which is preliminary data.</text>
</comment>
<dbReference type="EMBL" id="BSUL01000001">
    <property type="protein sequence ID" value="GMA28592.1"/>
    <property type="molecule type" value="Genomic_DNA"/>
</dbReference>
<accession>A0AA37XCP7</accession>
<evidence type="ECO:0000256" key="1">
    <source>
        <dbReference type="ARBA" id="ARBA00012771"/>
    </source>
</evidence>
<evidence type="ECO:0000313" key="8">
    <source>
        <dbReference type="Proteomes" id="UP001157160"/>
    </source>
</evidence>